<protein>
    <submittedName>
        <fullName evidence="1">Uncharacterized protein</fullName>
    </submittedName>
</protein>
<organism evidence="1 2">
    <name type="scientific">Candidatus Nomurabacteria bacterium GW2011_GWE1_35_16</name>
    <dbReference type="NCBI Taxonomy" id="1618761"/>
    <lineage>
        <taxon>Bacteria</taxon>
        <taxon>Candidatus Nomuraibacteriota</taxon>
    </lineage>
</organism>
<dbReference type="AlphaFoldDB" id="A0A0G0BQI8"/>
<comment type="caution">
    <text evidence="1">The sequence shown here is derived from an EMBL/GenBank/DDBJ whole genome shotgun (WGS) entry which is preliminary data.</text>
</comment>
<gene>
    <name evidence="1" type="ORF">UR64_C0016G0016</name>
</gene>
<accession>A0A0G0BQI8</accession>
<dbReference type="EMBL" id="LBPY01000016">
    <property type="protein sequence ID" value="KKP65916.1"/>
    <property type="molecule type" value="Genomic_DNA"/>
</dbReference>
<evidence type="ECO:0000313" key="1">
    <source>
        <dbReference type="EMBL" id="KKP65916.1"/>
    </source>
</evidence>
<dbReference type="Proteomes" id="UP000034952">
    <property type="component" value="Unassembled WGS sequence"/>
</dbReference>
<evidence type="ECO:0000313" key="2">
    <source>
        <dbReference type="Proteomes" id="UP000034952"/>
    </source>
</evidence>
<sequence>MKSFLKNLFGVSSAEDIKEINKEPEFKKIIKEYKIDLSLVDSEEKAMENFRKCFNLFKTLCEGRMSGLDNMSFDDIFLTNMKGISCIEAVYQVPSISPYGIRARISIPDIDDFSLENPNLGYHIPVLTTGDHLDCMQDTLDFLAYQFIKEGLIVRFHL</sequence>
<name>A0A0G0BQI8_9BACT</name>
<proteinExistence type="predicted"/>
<reference evidence="1 2" key="1">
    <citation type="journal article" date="2015" name="Nature">
        <title>rRNA introns, odd ribosomes, and small enigmatic genomes across a large radiation of phyla.</title>
        <authorList>
            <person name="Brown C.T."/>
            <person name="Hug L.A."/>
            <person name="Thomas B.C."/>
            <person name="Sharon I."/>
            <person name="Castelle C.J."/>
            <person name="Singh A."/>
            <person name="Wilkins M.J."/>
            <person name="Williams K.H."/>
            <person name="Banfield J.F."/>
        </authorList>
    </citation>
    <scope>NUCLEOTIDE SEQUENCE [LARGE SCALE GENOMIC DNA]</scope>
</reference>